<protein>
    <recommendedName>
        <fullName evidence="7">Amino acid transporter</fullName>
    </recommendedName>
</protein>
<dbReference type="GO" id="GO:0015501">
    <property type="term" value="F:glutamate:sodium symporter activity"/>
    <property type="evidence" value="ECO:0007669"/>
    <property type="project" value="TreeGrafter"/>
</dbReference>
<dbReference type="InterPro" id="IPR001991">
    <property type="entry name" value="Na-dicarboxylate_symporter"/>
</dbReference>
<proteinExistence type="inferred from homology"/>
<evidence type="ECO:0000256" key="3">
    <source>
        <dbReference type="ARBA" id="ARBA00022448"/>
    </source>
</evidence>
<keyword evidence="4 7" id="KW-0812">Transmembrane</keyword>
<comment type="caution">
    <text evidence="8">The sequence shown here is derived from an EMBL/GenBank/DDBJ whole genome shotgun (WGS) entry which is preliminary data.</text>
</comment>
<evidence type="ECO:0000256" key="5">
    <source>
        <dbReference type="ARBA" id="ARBA00022989"/>
    </source>
</evidence>
<feature type="transmembrane region" description="Helical" evidence="7">
    <location>
        <begin position="192"/>
        <end position="211"/>
    </location>
</feature>
<dbReference type="EMBL" id="JARKHS020024333">
    <property type="protein sequence ID" value="KAK8768208.1"/>
    <property type="molecule type" value="Genomic_DNA"/>
</dbReference>
<comment type="caution">
    <text evidence="7">Lacks conserved residue(s) required for the propagation of feature annotation.</text>
</comment>
<evidence type="ECO:0000256" key="1">
    <source>
        <dbReference type="ARBA" id="ARBA00004141"/>
    </source>
</evidence>
<evidence type="ECO:0000313" key="9">
    <source>
        <dbReference type="Proteomes" id="UP001321473"/>
    </source>
</evidence>
<comment type="subcellular location">
    <subcellularLocation>
        <location evidence="1 7">Membrane</location>
        <topology evidence="1 7">Multi-pass membrane protein</topology>
    </subcellularLocation>
</comment>
<gene>
    <name evidence="8" type="ORF">V5799_015325</name>
</gene>
<dbReference type="GO" id="GO:0005886">
    <property type="term" value="C:plasma membrane"/>
    <property type="evidence" value="ECO:0007669"/>
    <property type="project" value="TreeGrafter"/>
</dbReference>
<keyword evidence="6 7" id="KW-0472">Membrane</keyword>
<dbReference type="GO" id="GO:0005313">
    <property type="term" value="F:L-glutamate transmembrane transporter activity"/>
    <property type="evidence" value="ECO:0007669"/>
    <property type="project" value="TreeGrafter"/>
</dbReference>
<dbReference type="InterPro" id="IPR050746">
    <property type="entry name" value="DAACS"/>
</dbReference>
<dbReference type="PANTHER" id="PTHR11958:SF63">
    <property type="entry name" value="AMINO ACID TRANSPORTER"/>
    <property type="match status" value="1"/>
</dbReference>
<dbReference type="PANTHER" id="PTHR11958">
    <property type="entry name" value="SODIUM/DICARBOXYLATE SYMPORTER-RELATED"/>
    <property type="match status" value="1"/>
</dbReference>
<feature type="transmembrane region" description="Helical" evidence="7">
    <location>
        <begin position="41"/>
        <end position="64"/>
    </location>
</feature>
<keyword evidence="7" id="KW-0769">Symport</keyword>
<keyword evidence="3 7" id="KW-0813">Transport</keyword>
<name>A0AAQ4E0G8_AMBAM</name>
<comment type="similarity">
    <text evidence="2 7">Belongs to the dicarboxylate/amino acid:cation symporter (DAACS) (TC 2.A.23) family.</text>
</comment>
<dbReference type="SUPFAM" id="SSF118215">
    <property type="entry name" value="Proton glutamate symport protein"/>
    <property type="match status" value="1"/>
</dbReference>
<evidence type="ECO:0000256" key="2">
    <source>
        <dbReference type="ARBA" id="ARBA00006148"/>
    </source>
</evidence>
<feature type="transmembrane region" description="Helical" evidence="7">
    <location>
        <begin position="118"/>
        <end position="140"/>
    </location>
</feature>
<evidence type="ECO:0000256" key="4">
    <source>
        <dbReference type="ARBA" id="ARBA00022692"/>
    </source>
</evidence>
<keyword evidence="5 7" id="KW-1133">Transmembrane helix</keyword>
<sequence length="387" mass="41279">MAAPGSNTTSQLPSPFAEFDEAITEPCREVRSSGVVFYESVFGIAMLVSVVIGASVGITLRFLFKERWSPRHVMYLAFPGELLSLMLRETALPLSASSVIAAAGSMERPLARRVARHAISYVLLVKAASQGCAVLATFTVQPGRAVEPGDVQRLLEAVPPQARLVERSNGTADAFSDMASICPPVQLMASHLGLYLFTVVLALGTHALLVLPLTAMAGTRRSFRALICHGALPLLLSLSMGSGRDTVPATIVALEERLHLDPRIEHVDVYAVRLLVPALAVLAVNGTSICVTVSALFFGHMKTDNIEPLTVLYVCLLSELCSMATPTGGGPGYLRLRLIQETVGMPTEYVGILFVTDWIVCVSSTARSSLWSQAAAISAAQNAYSVP</sequence>
<accession>A0AAQ4E0G8</accession>
<dbReference type="GO" id="GO:0015175">
    <property type="term" value="F:neutral L-amino acid transmembrane transporter activity"/>
    <property type="evidence" value="ECO:0007669"/>
    <property type="project" value="TreeGrafter"/>
</dbReference>
<organism evidence="8 9">
    <name type="scientific">Amblyomma americanum</name>
    <name type="common">Lone star tick</name>
    <dbReference type="NCBI Taxonomy" id="6943"/>
    <lineage>
        <taxon>Eukaryota</taxon>
        <taxon>Metazoa</taxon>
        <taxon>Ecdysozoa</taxon>
        <taxon>Arthropoda</taxon>
        <taxon>Chelicerata</taxon>
        <taxon>Arachnida</taxon>
        <taxon>Acari</taxon>
        <taxon>Parasitiformes</taxon>
        <taxon>Ixodida</taxon>
        <taxon>Ixodoidea</taxon>
        <taxon>Ixodidae</taxon>
        <taxon>Amblyomminae</taxon>
        <taxon>Amblyomma</taxon>
    </lineage>
</organism>
<feature type="transmembrane region" description="Helical" evidence="7">
    <location>
        <begin position="274"/>
        <end position="298"/>
    </location>
</feature>
<dbReference type="Proteomes" id="UP001321473">
    <property type="component" value="Unassembled WGS sequence"/>
</dbReference>
<dbReference type="InterPro" id="IPR036458">
    <property type="entry name" value="Na:dicarbo_symporter_sf"/>
</dbReference>
<evidence type="ECO:0000256" key="6">
    <source>
        <dbReference type="ARBA" id="ARBA00023136"/>
    </source>
</evidence>
<evidence type="ECO:0000256" key="7">
    <source>
        <dbReference type="RuleBase" id="RU361216"/>
    </source>
</evidence>
<reference evidence="8 9" key="1">
    <citation type="journal article" date="2023" name="Arcadia Sci">
        <title>De novo assembly of a long-read Amblyomma americanum tick genome.</title>
        <authorList>
            <person name="Chou S."/>
            <person name="Poskanzer K.E."/>
            <person name="Rollins M."/>
            <person name="Thuy-Boun P.S."/>
        </authorList>
    </citation>
    <scope>NUCLEOTIDE SEQUENCE [LARGE SCALE GENOMIC DNA]</scope>
    <source>
        <strain evidence="8">F_SG_1</strain>
        <tissue evidence="8">Salivary glands</tissue>
    </source>
</reference>
<dbReference type="PRINTS" id="PR00173">
    <property type="entry name" value="EDTRNSPORT"/>
</dbReference>
<dbReference type="Pfam" id="PF00375">
    <property type="entry name" value="SDF"/>
    <property type="match status" value="1"/>
</dbReference>
<evidence type="ECO:0000313" key="8">
    <source>
        <dbReference type="EMBL" id="KAK8768208.1"/>
    </source>
</evidence>
<dbReference type="Gene3D" id="1.10.3860.10">
    <property type="entry name" value="Sodium:dicarboxylate symporter"/>
    <property type="match status" value="1"/>
</dbReference>
<dbReference type="AlphaFoldDB" id="A0AAQ4E0G8"/>
<keyword evidence="9" id="KW-1185">Reference proteome</keyword>